<evidence type="ECO:0000313" key="3">
    <source>
        <dbReference type="Proteomes" id="UP000028712"/>
    </source>
</evidence>
<reference evidence="1 3" key="1">
    <citation type="submission" date="2014-07" db="EMBL/GenBank/DDBJ databases">
        <title>Genome of Flavobacterium hydatis DSM 2063.</title>
        <authorList>
            <person name="Pipes S.E."/>
            <person name="Stropko S.J."/>
            <person name="Newman J.D."/>
        </authorList>
    </citation>
    <scope>NUCLEOTIDE SEQUENCE [LARGE SCALE GENOMIC DNA]</scope>
    <source>
        <strain evidence="1 3">DSM 2063</strain>
    </source>
</reference>
<sequence>MKRLIPLFIVFFNVSISAQNTEYSIIVKDIETQLPIENAMVVIMKTKQVLMSNEEGKVTFMLTGASNIQTSETNYESLTTRWIALKENEFVIYLKNKKNKLTEIVVSKESPQKILQKIVSNSIKRLTMPYRLKVYVREYFILDDKYSYYNDGLVNFQFTGKNKKATTTLLVEQNRSYGLIEKDVSADLKGYNLNDIMENYSNLDYLEPILDSKAKKEYDFIIKGFPGNKDYYVMSITPLDKTKKEMDSFEVTYDHKRKVIMGFTCSLNPSTPSGEEKPAVGSKNITRSFIKVSYRIDGADYYLLNSNEEIAYNLVLKDNKVKNIQVRNSFITTNFNKQNFTYNESDVFKEKTLFNKKNKILTKYWDISGFTATDKEKEIISSLEFKM</sequence>
<dbReference type="RefSeq" id="WP_035624855.1">
    <property type="nucleotide sequence ID" value="NZ_JBEWQG010000006.1"/>
</dbReference>
<evidence type="ECO:0000313" key="4">
    <source>
        <dbReference type="Proteomes" id="UP000198424"/>
    </source>
</evidence>
<evidence type="ECO:0000313" key="2">
    <source>
        <dbReference type="EMBL" id="OXA89920.1"/>
    </source>
</evidence>
<protein>
    <recommendedName>
        <fullName evidence="5">Carboxypeptidase-like regulatory domain-containing protein</fullName>
    </recommendedName>
</protein>
<dbReference type="Proteomes" id="UP000198424">
    <property type="component" value="Unassembled WGS sequence"/>
</dbReference>
<evidence type="ECO:0008006" key="5">
    <source>
        <dbReference type="Google" id="ProtNLM"/>
    </source>
</evidence>
<dbReference type="eggNOG" id="ENOG5033Q8X">
    <property type="taxonomic scope" value="Bacteria"/>
</dbReference>
<dbReference type="EMBL" id="MUGY01000029">
    <property type="protein sequence ID" value="OXA89920.1"/>
    <property type="molecule type" value="Genomic_DNA"/>
</dbReference>
<dbReference type="AlphaFoldDB" id="A0A086AAV5"/>
<name>A0A086AAV5_FLAHY</name>
<dbReference type="Proteomes" id="UP000028712">
    <property type="component" value="Unassembled WGS sequence"/>
</dbReference>
<reference evidence="2 4" key="2">
    <citation type="submission" date="2016-11" db="EMBL/GenBank/DDBJ databases">
        <title>Whole genomes of Flavobacteriaceae.</title>
        <authorList>
            <person name="Stine C."/>
            <person name="Li C."/>
            <person name="Tadesse D."/>
        </authorList>
    </citation>
    <scope>NUCLEOTIDE SEQUENCE [LARGE SCALE GENOMIC DNA]</scope>
    <source>
        <strain evidence="2 4">ATCC 29551</strain>
    </source>
</reference>
<proteinExistence type="predicted"/>
<dbReference type="EMBL" id="JPRM01000027">
    <property type="protein sequence ID" value="KFF13819.1"/>
    <property type="molecule type" value="Genomic_DNA"/>
</dbReference>
<organism evidence="1 3">
    <name type="scientific">Flavobacterium hydatis</name>
    <name type="common">Cytophaga aquatilis</name>
    <dbReference type="NCBI Taxonomy" id="991"/>
    <lineage>
        <taxon>Bacteria</taxon>
        <taxon>Pseudomonadati</taxon>
        <taxon>Bacteroidota</taxon>
        <taxon>Flavobacteriia</taxon>
        <taxon>Flavobacteriales</taxon>
        <taxon>Flavobacteriaceae</taxon>
        <taxon>Flavobacterium</taxon>
    </lineage>
</organism>
<dbReference type="STRING" id="991.IW20_17225"/>
<gene>
    <name evidence="2" type="ORF">B0A62_20495</name>
    <name evidence="1" type="ORF">IW20_17225</name>
</gene>
<evidence type="ECO:0000313" key="1">
    <source>
        <dbReference type="EMBL" id="KFF13819.1"/>
    </source>
</evidence>
<accession>A0A086AAV5</accession>
<dbReference type="OrthoDB" id="1307311at2"/>
<keyword evidence="4" id="KW-1185">Reference proteome</keyword>
<comment type="caution">
    <text evidence="1">The sequence shown here is derived from an EMBL/GenBank/DDBJ whole genome shotgun (WGS) entry which is preliminary data.</text>
</comment>